<dbReference type="InterPro" id="IPR011604">
    <property type="entry name" value="PDDEXK-like_dom_sf"/>
</dbReference>
<evidence type="ECO:0000259" key="1">
    <source>
        <dbReference type="Pfam" id="PF12705"/>
    </source>
</evidence>
<dbReference type="SUPFAM" id="SSF52980">
    <property type="entry name" value="Restriction endonuclease-like"/>
    <property type="match status" value="1"/>
</dbReference>
<protein>
    <recommendedName>
        <fullName evidence="1">PD-(D/E)XK endonuclease-like domain-containing protein</fullName>
    </recommendedName>
</protein>
<reference evidence="2" key="2">
    <citation type="submission" date="2022-09" db="EMBL/GenBank/DDBJ databases">
        <authorList>
            <person name="Sun Q."/>
            <person name="Ohkuma M."/>
        </authorList>
    </citation>
    <scope>NUCLEOTIDE SEQUENCE</scope>
    <source>
        <strain evidence="2">JCM 13583</strain>
    </source>
</reference>
<dbReference type="RefSeq" id="WP_188681830.1">
    <property type="nucleotide sequence ID" value="NZ_BMNY01000004.1"/>
</dbReference>
<dbReference type="InterPro" id="IPR038726">
    <property type="entry name" value="PDDEXK_AddAB-type"/>
</dbReference>
<dbReference type="AlphaFoldDB" id="A0AA37FAL0"/>
<comment type="caution">
    <text evidence="2">The sequence shown here is derived from an EMBL/GenBank/DDBJ whole genome shotgun (WGS) entry which is preliminary data.</text>
</comment>
<feature type="domain" description="PD-(D/E)XK endonuclease-like" evidence="1">
    <location>
        <begin position="394"/>
        <end position="564"/>
    </location>
</feature>
<name>A0AA37FAL0_9ARCH</name>
<organism evidence="2 3">
    <name type="scientific">Thermogymnomonas acidicola</name>
    <dbReference type="NCBI Taxonomy" id="399579"/>
    <lineage>
        <taxon>Archaea</taxon>
        <taxon>Methanobacteriati</taxon>
        <taxon>Thermoplasmatota</taxon>
        <taxon>Thermoplasmata</taxon>
        <taxon>Thermoplasmatales</taxon>
        <taxon>Thermogymnomonas</taxon>
    </lineage>
</organism>
<dbReference type="Gene3D" id="3.90.320.10">
    <property type="match status" value="1"/>
</dbReference>
<dbReference type="Proteomes" id="UP000632195">
    <property type="component" value="Unassembled WGS sequence"/>
</dbReference>
<dbReference type="EMBL" id="BMNY01000004">
    <property type="protein sequence ID" value="GGM79439.1"/>
    <property type="molecule type" value="Genomic_DNA"/>
</dbReference>
<proteinExistence type="predicted"/>
<evidence type="ECO:0000313" key="2">
    <source>
        <dbReference type="EMBL" id="GGM79439.1"/>
    </source>
</evidence>
<accession>A0AA37FAL0</accession>
<dbReference type="Pfam" id="PF12705">
    <property type="entry name" value="PDDEXK_1"/>
    <property type="match status" value="1"/>
</dbReference>
<reference evidence="2" key="1">
    <citation type="journal article" date="2014" name="Int. J. Syst. Evol. Microbiol.">
        <title>Complete genome sequence of Corynebacterium casei LMG S-19264T (=DSM 44701T), isolated from a smear-ripened cheese.</title>
        <authorList>
            <consortium name="US DOE Joint Genome Institute (JGI-PGF)"/>
            <person name="Walter F."/>
            <person name="Albersmeier A."/>
            <person name="Kalinowski J."/>
            <person name="Ruckert C."/>
        </authorList>
    </citation>
    <scope>NUCLEOTIDE SEQUENCE</scope>
    <source>
        <strain evidence="2">JCM 13583</strain>
    </source>
</reference>
<sequence>MIVQITGPEGRVIPLWDLPGATRTARRVPANVQRYIIAESLRRSNLLFYSDEYIHSKVVPSIQQAFTLMKALGITPESVDMDKALEFQLAMKRERESVTAEEKEAFLRGFISLYRDYVGAITGLSVYADAWDALLLHRSFIYLNPLGRLVSRGSTGPGSQVSLNFFSRAEYGGGDSGVIVSLHHGALEDLASAPPSPVGYSTARREVVLQLRRLLGRDEGERTVLDLDELLGTRGQGMNPSEVEQGIHGVLERARRIGGPYEAAATVIGGLIEEASTAGLELDLLTYISVGSPTSLNGLRLFDMCTCPPSGAPTVGMNIQSVLVSDALNSVLFAMGYGEWPAVSSEVLRAISQSANRAVPAQRQGQVSLPVIGRQGMESLVQRARAFFERKTTLSYTLLEATEDPYLFFKRYVLKMDTGNQATRMGERVHRRAEALFRGEAVSEPEGIEAYILRNTVSVIEYLESMGFRQVSAEQRVLGPLEAVLGTGQGMDIEGRIDAVFSDGHNYLILDYKTDRTQERWHRHRVQLELYRDLFSMNSSVSKDRVFTGLAYVSLRGTVNTGRIWPELMVLEQDEGVKAILRRALERYLFWKEDPERLLLDIGRQRPVREGLHAALVASMQLR</sequence>
<gene>
    <name evidence="2" type="ORF">GCM10007108_17080</name>
</gene>
<dbReference type="InterPro" id="IPR011335">
    <property type="entry name" value="Restrct_endonuc-II-like"/>
</dbReference>
<evidence type="ECO:0000313" key="3">
    <source>
        <dbReference type="Proteomes" id="UP000632195"/>
    </source>
</evidence>
<keyword evidence="3" id="KW-1185">Reference proteome</keyword>